<dbReference type="RefSeq" id="WP_010853749.1">
    <property type="nucleotide sequence ID" value="NZ_AQHR01000048.1"/>
</dbReference>
<dbReference type="EMBL" id="AQHR01000048">
    <property type="protein sequence ID" value="EON77897.1"/>
    <property type="molecule type" value="Genomic_DNA"/>
</dbReference>
<sequence length="152" mass="17690">MRSNLATSIDDNGNSLNPGLFLDKEEMEREVLSAGEALERQGVRLLGRQAADRGNYSEVTFELSERFQSLYGVLRGLSELYRSPVAYIRSNHSYHNFTLHFKAEAKQEVKAFLELVFTVLEKEIHFKKVLHKVISIQRKHEQENELLYKQLY</sequence>
<reference evidence="1 2" key="1">
    <citation type="submission" date="2013-02" db="EMBL/GenBank/DDBJ databases">
        <title>A novel strain isolated from Lonar lake, Maharashtra, India.</title>
        <authorList>
            <person name="Singh A."/>
        </authorList>
    </citation>
    <scope>NUCLEOTIDE SEQUENCE [LARGE SCALE GENOMIC DNA]</scope>
    <source>
        <strain evidence="1 2">AK24</strain>
    </source>
</reference>
<gene>
    <name evidence="1" type="ORF">ADIS_1610</name>
</gene>
<comment type="caution">
    <text evidence="1">The sequence shown here is derived from an EMBL/GenBank/DDBJ whole genome shotgun (WGS) entry which is preliminary data.</text>
</comment>
<keyword evidence="2" id="KW-1185">Reference proteome</keyword>
<evidence type="ECO:0000313" key="2">
    <source>
        <dbReference type="Proteomes" id="UP000013909"/>
    </source>
</evidence>
<name>R7ZUY8_9BACT</name>
<evidence type="ECO:0000313" key="1">
    <source>
        <dbReference type="EMBL" id="EON77897.1"/>
    </source>
</evidence>
<dbReference type="Proteomes" id="UP000013909">
    <property type="component" value="Unassembled WGS sequence"/>
</dbReference>
<organism evidence="1 2">
    <name type="scientific">Lunatimonas lonarensis</name>
    <dbReference type="NCBI Taxonomy" id="1232681"/>
    <lineage>
        <taxon>Bacteria</taxon>
        <taxon>Pseudomonadati</taxon>
        <taxon>Bacteroidota</taxon>
        <taxon>Cytophagia</taxon>
        <taxon>Cytophagales</taxon>
        <taxon>Cyclobacteriaceae</taxon>
    </lineage>
</organism>
<dbReference type="OrthoDB" id="839273at2"/>
<dbReference type="AlphaFoldDB" id="R7ZUY8"/>
<proteinExistence type="predicted"/>
<dbReference type="STRING" id="1232681.ADIS_1610"/>
<accession>R7ZUY8</accession>
<protein>
    <submittedName>
        <fullName evidence="1">Uncharacterized protein</fullName>
    </submittedName>
</protein>